<dbReference type="Proteomes" id="UP001174909">
    <property type="component" value="Unassembled WGS sequence"/>
</dbReference>
<dbReference type="AlphaFoldDB" id="A0AA35SRX1"/>
<dbReference type="PANTHER" id="PTHR21708">
    <property type="entry name" value="PROBABLE 2-DEHYDROPANTOATE 2-REDUCTASE"/>
    <property type="match status" value="1"/>
</dbReference>
<dbReference type="InterPro" id="IPR008927">
    <property type="entry name" value="6-PGluconate_DH-like_C_sf"/>
</dbReference>
<feature type="domain" description="Ketopantoate reductase N-terminal" evidence="4">
    <location>
        <begin position="3"/>
        <end position="148"/>
    </location>
</feature>
<dbReference type="GO" id="GO:0015940">
    <property type="term" value="P:pantothenate biosynthetic process"/>
    <property type="evidence" value="ECO:0007669"/>
    <property type="project" value="InterPro"/>
</dbReference>
<keyword evidence="7" id="KW-1185">Reference proteome</keyword>
<dbReference type="SUPFAM" id="SSF48179">
    <property type="entry name" value="6-phosphogluconate dehydrogenase C-terminal domain-like"/>
    <property type="match status" value="1"/>
</dbReference>
<keyword evidence="3" id="KW-0560">Oxidoreductase</keyword>
<feature type="domain" description="Ketopantoate reductase C-terminal" evidence="5">
    <location>
        <begin position="180"/>
        <end position="274"/>
    </location>
</feature>
<protein>
    <submittedName>
        <fullName evidence="6">2-dehydropantoate 2-reductase</fullName>
    </submittedName>
</protein>
<dbReference type="Gene3D" id="1.10.1040.10">
    <property type="entry name" value="N-(1-d-carboxylethyl)-l-norvaline Dehydrogenase, domain 2"/>
    <property type="match status" value="1"/>
</dbReference>
<evidence type="ECO:0000259" key="4">
    <source>
        <dbReference type="Pfam" id="PF02558"/>
    </source>
</evidence>
<dbReference type="Pfam" id="PF08546">
    <property type="entry name" value="ApbA_C"/>
    <property type="match status" value="1"/>
</dbReference>
<evidence type="ECO:0000256" key="1">
    <source>
        <dbReference type="ARBA" id="ARBA00007870"/>
    </source>
</evidence>
<organism evidence="6 7">
    <name type="scientific">Geodia barretti</name>
    <name type="common">Barrett's horny sponge</name>
    <dbReference type="NCBI Taxonomy" id="519541"/>
    <lineage>
        <taxon>Eukaryota</taxon>
        <taxon>Metazoa</taxon>
        <taxon>Porifera</taxon>
        <taxon>Demospongiae</taxon>
        <taxon>Heteroscleromorpha</taxon>
        <taxon>Tetractinellida</taxon>
        <taxon>Astrophorina</taxon>
        <taxon>Geodiidae</taxon>
        <taxon>Geodia</taxon>
    </lineage>
</organism>
<dbReference type="Pfam" id="PF02558">
    <property type="entry name" value="ApbA"/>
    <property type="match status" value="1"/>
</dbReference>
<dbReference type="NCBIfam" id="TIGR00745">
    <property type="entry name" value="apbA_panE"/>
    <property type="match status" value="1"/>
</dbReference>
<evidence type="ECO:0000259" key="5">
    <source>
        <dbReference type="Pfam" id="PF08546"/>
    </source>
</evidence>
<comment type="similarity">
    <text evidence="1">Belongs to the ketopantoate reductase family.</text>
</comment>
<evidence type="ECO:0000313" key="7">
    <source>
        <dbReference type="Proteomes" id="UP001174909"/>
    </source>
</evidence>
<dbReference type="Gene3D" id="3.40.50.720">
    <property type="entry name" value="NAD(P)-binding Rossmann-like Domain"/>
    <property type="match status" value="1"/>
</dbReference>
<dbReference type="FunFam" id="3.40.50.720:FF:000307">
    <property type="entry name" value="2-dehydropantoate 2-reductase"/>
    <property type="match status" value="1"/>
</dbReference>
<dbReference type="EMBL" id="CASHTH010002715">
    <property type="protein sequence ID" value="CAI8034162.1"/>
    <property type="molecule type" value="Genomic_DNA"/>
</dbReference>
<dbReference type="InterPro" id="IPR013328">
    <property type="entry name" value="6PGD_dom2"/>
</dbReference>
<comment type="caution">
    <text evidence="6">The sequence shown here is derived from an EMBL/GenBank/DDBJ whole genome shotgun (WGS) entry which is preliminary data.</text>
</comment>
<name>A0AA35SRX1_GEOBA</name>
<dbReference type="PANTHER" id="PTHR21708:SF26">
    <property type="entry name" value="2-DEHYDROPANTOATE 2-REDUCTASE"/>
    <property type="match status" value="1"/>
</dbReference>
<gene>
    <name evidence="6" type="ORF">GBAR_LOCUS19269</name>
</gene>
<proteinExistence type="inferred from homology"/>
<evidence type="ECO:0000256" key="2">
    <source>
        <dbReference type="ARBA" id="ARBA00022857"/>
    </source>
</evidence>
<dbReference type="InterPro" id="IPR013752">
    <property type="entry name" value="KPA_reductase"/>
</dbReference>
<reference evidence="6" key="1">
    <citation type="submission" date="2023-03" db="EMBL/GenBank/DDBJ databases">
        <authorList>
            <person name="Steffen K."/>
            <person name="Cardenas P."/>
        </authorList>
    </citation>
    <scope>NUCLEOTIDE SEQUENCE</scope>
</reference>
<dbReference type="InterPro" id="IPR036291">
    <property type="entry name" value="NAD(P)-bd_dom_sf"/>
</dbReference>
<dbReference type="SUPFAM" id="SSF51735">
    <property type="entry name" value="NAD(P)-binding Rossmann-fold domains"/>
    <property type="match status" value="1"/>
</dbReference>
<evidence type="ECO:0000313" key="6">
    <source>
        <dbReference type="EMBL" id="CAI8034162.1"/>
    </source>
</evidence>
<dbReference type="InterPro" id="IPR013332">
    <property type="entry name" value="KPR_N"/>
</dbReference>
<dbReference type="InterPro" id="IPR003710">
    <property type="entry name" value="ApbA"/>
</dbReference>
<dbReference type="GO" id="GO:0005737">
    <property type="term" value="C:cytoplasm"/>
    <property type="evidence" value="ECO:0007669"/>
    <property type="project" value="TreeGrafter"/>
</dbReference>
<evidence type="ECO:0000256" key="3">
    <source>
        <dbReference type="ARBA" id="ARBA00023002"/>
    </source>
</evidence>
<dbReference type="GO" id="GO:0008677">
    <property type="term" value="F:2-dehydropantoate 2-reductase activity"/>
    <property type="evidence" value="ECO:0007669"/>
    <property type="project" value="InterPro"/>
</dbReference>
<dbReference type="InterPro" id="IPR051402">
    <property type="entry name" value="KPR-Related"/>
</dbReference>
<accession>A0AA35SRX1</accession>
<keyword evidence="2" id="KW-0521">NADP</keyword>
<sequence>MRIAVMGAGGVGGCLGALLARNGNDVTLIARGAHLDAIRSSGLRLRQDEAEFTVNVPATSDARDVGPVNLVLFTVKTYHNAAAIPAIRPLVGPDTAVLTLQNGVECHPRLRESLGPGHALPGAYWTASSVQSPGVIASIGPTPRLSFGEERGRTSARSESIRNALRSAGIDAELSPDPLQVIWSKFIVLCSLAGITSAARTRIREFIQDPRGLELFTEAMREVDAVGRARGVNLPEGLVESQVEFIKGFPDFQNSMHADFENGRPTELDALNGTSSGWVPKPASPLP</sequence>